<proteinExistence type="predicted"/>
<dbReference type="InterPro" id="IPR000719">
    <property type="entry name" value="Prot_kinase_dom"/>
</dbReference>
<dbReference type="PANTHER" id="PTHR44167:SF18">
    <property type="entry name" value="PROTEIN KINASE DOMAIN-CONTAINING PROTEIN"/>
    <property type="match status" value="1"/>
</dbReference>
<accession>A0AAF3EC39</accession>
<dbReference type="GO" id="GO:0005737">
    <property type="term" value="C:cytoplasm"/>
    <property type="evidence" value="ECO:0007669"/>
    <property type="project" value="TreeGrafter"/>
</dbReference>
<dbReference type="AlphaFoldDB" id="A0AAF3EC39"/>
<dbReference type="GO" id="GO:0044773">
    <property type="term" value="P:mitotic DNA damage checkpoint signaling"/>
    <property type="evidence" value="ECO:0007669"/>
    <property type="project" value="TreeGrafter"/>
</dbReference>
<dbReference type="PROSITE" id="PS50011">
    <property type="entry name" value="PROTEIN_KINASE_DOM"/>
    <property type="match status" value="1"/>
</dbReference>
<dbReference type="GO" id="GO:0005524">
    <property type="term" value="F:ATP binding"/>
    <property type="evidence" value="ECO:0007669"/>
    <property type="project" value="InterPro"/>
</dbReference>
<keyword evidence="2" id="KW-1185">Reference proteome</keyword>
<dbReference type="WBParaSite" id="MBELARI_LOCUS11510">
    <property type="protein sequence ID" value="MBELARI_LOCUS11510"/>
    <property type="gene ID" value="MBELARI_LOCUS11510"/>
</dbReference>
<evidence type="ECO:0000313" key="2">
    <source>
        <dbReference type="Proteomes" id="UP000887575"/>
    </source>
</evidence>
<organism evidence="2 3">
    <name type="scientific">Mesorhabditis belari</name>
    <dbReference type="NCBI Taxonomy" id="2138241"/>
    <lineage>
        <taxon>Eukaryota</taxon>
        <taxon>Metazoa</taxon>
        <taxon>Ecdysozoa</taxon>
        <taxon>Nematoda</taxon>
        <taxon>Chromadorea</taxon>
        <taxon>Rhabditida</taxon>
        <taxon>Rhabditina</taxon>
        <taxon>Rhabditomorpha</taxon>
        <taxon>Rhabditoidea</taxon>
        <taxon>Rhabditidae</taxon>
        <taxon>Mesorhabditinae</taxon>
        <taxon>Mesorhabditis</taxon>
    </lineage>
</organism>
<reference evidence="3" key="1">
    <citation type="submission" date="2024-02" db="UniProtKB">
        <authorList>
            <consortium name="WormBaseParasite"/>
        </authorList>
    </citation>
    <scope>IDENTIFICATION</scope>
</reference>
<sequence>MSENSREIVFYRRINTQKPKINQPPIWEIFEGKAVMPINYEPDLDDKHFRDKRIPEDHFHELARGSQAIVIAGSLVRKIGEKDESREKVAAKRFNIAELKQNAKSEEYQGFTFLLRELQNTQYLVHPNIVEMRDSFYESSEDPANGRLSYVWLVTERMDCSLEFYFELLSRKDNDARGPSLRDHRHLASLLVQLLKALDFLHSRGIMHRDVTPKNIGLNRKDFVVKLLDFGISGQTNSQRDHTKLVSTPLIYQPLEVILERGYDCGVDVWAVGLIAFGMLGTKLMYPTDMKREDKVKQRILDVVGLPLNKYEDIFGESLLNEDCRLSTLDEEFKRAFSRLKNDSEEHPLNPLTRGNLRDLLEKLLSVNPQKRMKPSICLNHSYLQELNLKRDLRNRDSLPTADEMKEKNKRDEDRLTQLLEKFSRKI</sequence>
<dbReference type="InterPro" id="IPR011009">
    <property type="entry name" value="Kinase-like_dom_sf"/>
</dbReference>
<dbReference type="Gene3D" id="1.10.510.10">
    <property type="entry name" value="Transferase(Phosphotransferase) domain 1"/>
    <property type="match status" value="1"/>
</dbReference>
<evidence type="ECO:0000259" key="1">
    <source>
        <dbReference type="PROSITE" id="PS50011"/>
    </source>
</evidence>
<feature type="domain" description="Protein kinase" evidence="1">
    <location>
        <begin position="56"/>
        <end position="384"/>
    </location>
</feature>
<protein>
    <submittedName>
        <fullName evidence="3">Protein kinase domain-containing protein</fullName>
    </submittedName>
</protein>
<dbReference type="SUPFAM" id="SSF56112">
    <property type="entry name" value="Protein kinase-like (PK-like)"/>
    <property type="match status" value="1"/>
</dbReference>
<dbReference type="Proteomes" id="UP000887575">
    <property type="component" value="Unassembled WGS sequence"/>
</dbReference>
<dbReference type="Pfam" id="PF00069">
    <property type="entry name" value="Pkinase"/>
    <property type="match status" value="1"/>
</dbReference>
<dbReference type="GO" id="GO:0004674">
    <property type="term" value="F:protein serine/threonine kinase activity"/>
    <property type="evidence" value="ECO:0007669"/>
    <property type="project" value="TreeGrafter"/>
</dbReference>
<dbReference type="GO" id="GO:0005634">
    <property type="term" value="C:nucleus"/>
    <property type="evidence" value="ECO:0007669"/>
    <property type="project" value="TreeGrafter"/>
</dbReference>
<name>A0AAF3EC39_9BILA</name>
<evidence type="ECO:0000313" key="3">
    <source>
        <dbReference type="WBParaSite" id="MBELARI_LOCUS11510"/>
    </source>
</evidence>
<dbReference type="PANTHER" id="PTHR44167">
    <property type="entry name" value="OVARIAN-SPECIFIC SERINE/THREONINE-PROTEIN KINASE LOK-RELATED"/>
    <property type="match status" value="1"/>
</dbReference>
<dbReference type="Gene3D" id="3.30.200.20">
    <property type="entry name" value="Phosphorylase Kinase, domain 1"/>
    <property type="match status" value="1"/>
</dbReference>